<evidence type="ECO:0000313" key="12">
    <source>
        <dbReference type="Ensembl" id="ENSCCRP00000063954.2"/>
    </source>
</evidence>
<name>A0A8C1DJY6_CYPCA</name>
<keyword evidence="13" id="KW-1185">Reference proteome</keyword>
<keyword evidence="8 10" id="KW-0482">Metalloprotease</keyword>
<keyword evidence="3 10" id="KW-0645">Protease</keyword>
<dbReference type="GO" id="GO:0006518">
    <property type="term" value="P:peptide metabolic process"/>
    <property type="evidence" value="ECO:0007669"/>
    <property type="project" value="TreeGrafter"/>
</dbReference>
<dbReference type="Pfam" id="PF01432">
    <property type="entry name" value="Peptidase_M3"/>
    <property type="match status" value="1"/>
</dbReference>
<keyword evidence="4 10" id="KW-0479">Metal-binding</keyword>
<dbReference type="PANTHER" id="PTHR11804">
    <property type="entry name" value="PROTEASE M3 THIMET OLIGOPEPTIDASE-RELATED"/>
    <property type="match status" value="1"/>
</dbReference>
<dbReference type="GO" id="GO:0046872">
    <property type="term" value="F:metal ion binding"/>
    <property type="evidence" value="ECO:0007669"/>
    <property type="project" value="UniProtKB-UniRule"/>
</dbReference>
<keyword evidence="5 10" id="KW-0378">Hydrolase</keyword>
<evidence type="ECO:0000256" key="7">
    <source>
        <dbReference type="ARBA" id="ARBA00022946"/>
    </source>
</evidence>
<comment type="subcellular location">
    <subcellularLocation>
        <location evidence="1">Mitochondrion</location>
    </subcellularLocation>
</comment>
<organism evidence="12 13">
    <name type="scientific">Cyprinus carpio carpio</name>
    <dbReference type="NCBI Taxonomy" id="630221"/>
    <lineage>
        <taxon>Eukaryota</taxon>
        <taxon>Metazoa</taxon>
        <taxon>Chordata</taxon>
        <taxon>Craniata</taxon>
        <taxon>Vertebrata</taxon>
        <taxon>Euteleostomi</taxon>
        <taxon>Actinopterygii</taxon>
        <taxon>Neopterygii</taxon>
        <taxon>Teleostei</taxon>
        <taxon>Ostariophysi</taxon>
        <taxon>Cypriniformes</taxon>
        <taxon>Cyprinidae</taxon>
        <taxon>Cyprininae</taxon>
        <taxon>Cyprinus</taxon>
    </lineage>
</organism>
<evidence type="ECO:0000256" key="9">
    <source>
        <dbReference type="ARBA" id="ARBA00023128"/>
    </source>
</evidence>
<evidence type="ECO:0000256" key="3">
    <source>
        <dbReference type="ARBA" id="ARBA00022670"/>
    </source>
</evidence>
<dbReference type="Gene3D" id="1.10.1370.40">
    <property type="match status" value="1"/>
</dbReference>
<comment type="similarity">
    <text evidence="2 10">Belongs to the peptidase M3 family.</text>
</comment>
<dbReference type="CDD" id="cd06457">
    <property type="entry name" value="M3A_MIP"/>
    <property type="match status" value="1"/>
</dbReference>
<evidence type="ECO:0000256" key="4">
    <source>
        <dbReference type="ARBA" id="ARBA00022723"/>
    </source>
</evidence>
<reference evidence="12" key="1">
    <citation type="submission" date="2025-08" db="UniProtKB">
        <authorList>
            <consortium name="Ensembl"/>
        </authorList>
    </citation>
    <scope>IDENTIFICATION</scope>
</reference>
<dbReference type="InterPro" id="IPR024079">
    <property type="entry name" value="MetalloPept_cat_dom_sf"/>
</dbReference>
<keyword evidence="7" id="KW-0809">Transit peptide</keyword>
<dbReference type="GO" id="GO:0005739">
    <property type="term" value="C:mitochondrion"/>
    <property type="evidence" value="ECO:0007669"/>
    <property type="project" value="UniProtKB-SubCell"/>
</dbReference>
<sequence length="660" mass="75475">MSVYRPLVCLFRHGTAARAWRTLTTWSPVGAAFNARVHRRLDIFHQNVGLFGVPELSCVEGFEVVQDRALQETQQLVEEACRCPPGVQTVEIFDKLSDSLCRVADMADFIKVAHPDPSYREAAERTCINIGTMVERLNTNVDLCKSLKDLLDNEEIFSKLDPETRRVAELFLFDFEISGIHLDKKKRKEAVNLNVKLLDLSNQFLMSCHMPNRIEKRALPEHIHQHFTKDGNYIQIGGLNADAPDDLVREVAYKVFLYPNENVMHILEELLSCRDKLARLVGYESYAHRALKGTMAKSPEAVMSFLQQITDKLSDRFNIEPSLYSPYFSLGACMEGLNGLFTQLYGVSLLAEQPSVGEVWSEDVRKLAVVHETEGLLGYIYCDFFYRPDKPHQDCHFTIRGGRQLEDGQYQLPIVVLMLNLPHPTRSAPTLLSPGMMENLFHEMGHAMHSMLGRTRYQHVTGTRCVTDFAEVPSILMEYFATDYRVISQFARHYQTGQPLPQSMVARLCESKKVCGAADTQLQVFYAIMDQVYHGKPQNRSTTDIMIDMQKKYYGLPYVTNTAWQLRFSHLVGYGAKYYSYLMSRAVASMVWKQCFYKDPLNRETGERYRREMLAHGGGKEPMLMVEGMLQKRPSIEDFVNALVSDLDPDFETFIMDSEG</sequence>
<dbReference type="InterPro" id="IPR001567">
    <property type="entry name" value="Pept_M3A_M3B_dom"/>
</dbReference>
<evidence type="ECO:0000256" key="5">
    <source>
        <dbReference type="ARBA" id="ARBA00022801"/>
    </source>
</evidence>
<feature type="domain" description="Peptidase M3A/M3B catalytic" evidence="11">
    <location>
        <begin position="316"/>
        <end position="643"/>
    </location>
</feature>
<dbReference type="PANTHER" id="PTHR11804:SF71">
    <property type="entry name" value="MITOCHONDRIAL INTERMEDIATE PEPTIDASE"/>
    <property type="match status" value="1"/>
</dbReference>
<dbReference type="GeneTree" id="ENSGT00950000183171"/>
<evidence type="ECO:0000256" key="10">
    <source>
        <dbReference type="RuleBase" id="RU003435"/>
    </source>
</evidence>
<reference evidence="12" key="2">
    <citation type="submission" date="2025-09" db="UniProtKB">
        <authorList>
            <consortium name="Ensembl"/>
        </authorList>
    </citation>
    <scope>IDENTIFICATION</scope>
</reference>
<dbReference type="Ensembl" id="ENSCCRT00000069311.2">
    <property type="protein sequence ID" value="ENSCCRP00000063954.2"/>
    <property type="gene ID" value="ENSCCRG00000033211.2"/>
</dbReference>
<keyword evidence="9" id="KW-0496">Mitochondrion</keyword>
<evidence type="ECO:0000256" key="8">
    <source>
        <dbReference type="ARBA" id="ARBA00023049"/>
    </source>
</evidence>
<dbReference type="InterPro" id="IPR033851">
    <property type="entry name" value="M3A_MIP"/>
</dbReference>
<dbReference type="InterPro" id="IPR024077">
    <property type="entry name" value="Neurolysin/TOP_dom2"/>
</dbReference>
<keyword evidence="6 10" id="KW-0862">Zinc</keyword>
<dbReference type="FunFam" id="3.40.390.10:FF:000013">
    <property type="entry name" value="Mitochondrial intermediate peptidase"/>
    <property type="match status" value="1"/>
</dbReference>
<evidence type="ECO:0000256" key="6">
    <source>
        <dbReference type="ARBA" id="ARBA00022833"/>
    </source>
</evidence>
<dbReference type="SUPFAM" id="SSF55486">
    <property type="entry name" value="Metalloproteases ('zincins'), catalytic domain"/>
    <property type="match status" value="1"/>
</dbReference>
<protein>
    <submittedName>
        <fullName evidence="12">Mitochondrial intermediate peptidase a</fullName>
    </submittedName>
</protein>
<evidence type="ECO:0000313" key="13">
    <source>
        <dbReference type="Proteomes" id="UP001108240"/>
    </source>
</evidence>
<dbReference type="AlphaFoldDB" id="A0A8C1DJY6"/>
<accession>A0A8C1DJY6</accession>
<dbReference type="Proteomes" id="UP001108240">
    <property type="component" value="Unplaced"/>
</dbReference>
<evidence type="ECO:0000259" key="11">
    <source>
        <dbReference type="Pfam" id="PF01432"/>
    </source>
</evidence>
<proteinExistence type="inferred from homology"/>
<dbReference type="Gene3D" id="1.10.1370.10">
    <property type="entry name" value="Neurolysin, domain 3"/>
    <property type="match status" value="2"/>
</dbReference>
<dbReference type="InterPro" id="IPR045090">
    <property type="entry name" value="Pept_M3A_M3B"/>
</dbReference>
<evidence type="ECO:0000256" key="1">
    <source>
        <dbReference type="ARBA" id="ARBA00004173"/>
    </source>
</evidence>
<evidence type="ECO:0000256" key="2">
    <source>
        <dbReference type="ARBA" id="ARBA00006040"/>
    </source>
</evidence>
<dbReference type="Gene3D" id="3.40.390.10">
    <property type="entry name" value="Collagenase (Catalytic Domain)"/>
    <property type="match status" value="1"/>
</dbReference>
<dbReference type="GO" id="GO:0004222">
    <property type="term" value="F:metalloendopeptidase activity"/>
    <property type="evidence" value="ECO:0007669"/>
    <property type="project" value="InterPro"/>
</dbReference>
<dbReference type="GO" id="GO:0006627">
    <property type="term" value="P:protein processing involved in protein targeting to mitochondrion"/>
    <property type="evidence" value="ECO:0007669"/>
    <property type="project" value="TreeGrafter"/>
</dbReference>
<comment type="cofactor">
    <cofactor evidence="10">
        <name>Zn(2+)</name>
        <dbReference type="ChEBI" id="CHEBI:29105"/>
    </cofactor>
    <text evidence="10">Binds 1 zinc ion.</text>
</comment>